<dbReference type="InterPro" id="IPR022694">
    <property type="entry name" value="3-OHacyl-CoA_DH"/>
</dbReference>
<evidence type="ECO:0000313" key="5">
    <source>
        <dbReference type="EMBL" id="MBV7273324.1"/>
    </source>
</evidence>
<dbReference type="Pfam" id="PF00725">
    <property type="entry name" value="3HCDH"/>
    <property type="match status" value="1"/>
</dbReference>
<reference evidence="5" key="1">
    <citation type="submission" date="2020-12" db="EMBL/GenBank/DDBJ databases">
        <title>Clostridium thailandense sp. nov., a novel acetogenic bacterium isolated from peat land soil in Thailand.</title>
        <authorList>
            <person name="Chaikitkaew S."/>
            <person name="Birkeland N.K."/>
        </authorList>
    </citation>
    <scope>NUCLEOTIDE SEQUENCE</scope>
    <source>
        <strain evidence="5">PL3</strain>
    </source>
</reference>
<sequence length="313" mass="35107">MNKEKINVSVFGPGTMGSGIAQLFATKGFNVKVYVRNEEELRALEIIPKNLQILKDNNVISESEIPEIMSRIETTESFEEAAKSADIVFESIIENLEIKQDYFARLDEICGPDTILASNTSVISITEIAEKSKNKQRIIGTHFWNPPYIVPLIEVVKTEYISEDVVERTVKILEDAGKKPVVVNKDVPGFLANRLQHALFREAISIIENGIADAKAVDDSIKYGFGLRIPVTAPMEVIDMGGIDLTYAIHSYLFKHLENSTEPSPLLVEKLNKKELGFKTGLGFQKWTKEDQEASRKNLIENLIKVAKTLDRL</sequence>
<accession>A0A949TI89</accession>
<dbReference type="InterPro" id="IPR006180">
    <property type="entry name" value="3-OHacyl-CoA_DH_CS"/>
</dbReference>
<gene>
    <name evidence="5" type="ORF">I6U48_10430</name>
</gene>
<comment type="similarity">
    <text evidence="1">Belongs to the 3-hydroxyacyl-CoA dehydrogenase family.</text>
</comment>
<dbReference type="PROSITE" id="PS00067">
    <property type="entry name" value="3HCDH"/>
    <property type="match status" value="1"/>
</dbReference>
<dbReference type="EMBL" id="JAEEGC010000042">
    <property type="protein sequence ID" value="MBV7273324.1"/>
    <property type="molecule type" value="Genomic_DNA"/>
</dbReference>
<feature type="domain" description="3-hydroxyacyl-CoA dehydrogenase NAD binding" evidence="4">
    <location>
        <begin position="7"/>
        <end position="186"/>
    </location>
</feature>
<evidence type="ECO:0000259" key="3">
    <source>
        <dbReference type="Pfam" id="PF00725"/>
    </source>
</evidence>
<dbReference type="InterPro" id="IPR006176">
    <property type="entry name" value="3-OHacyl-CoA_DH_NAD-bd"/>
</dbReference>
<dbReference type="AlphaFoldDB" id="A0A949TI89"/>
<dbReference type="Pfam" id="PF02737">
    <property type="entry name" value="3HCDH_N"/>
    <property type="match status" value="1"/>
</dbReference>
<dbReference type="Proteomes" id="UP000694308">
    <property type="component" value="Unassembled WGS sequence"/>
</dbReference>
<proteinExistence type="inferred from homology"/>
<comment type="caution">
    <text evidence="5">The sequence shown here is derived from an EMBL/GenBank/DDBJ whole genome shotgun (WGS) entry which is preliminary data.</text>
</comment>
<name>A0A949TI89_9CLOT</name>
<dbReference type="GO" id="GO:0006631">
    <property type="term" value="P:fatty acid metabolic process"/>
    <property type="evidence" value="ECO:0007669"/>
    <property type="project" value="InterPro"/>
</dbReference>
<dbReference type="PANTHER" id="PTHR48075">
    <property type="entry name" value="3-HYDROXYACYL-COA DEHYDROGENASE FAMILY PROTEIN"/>
    <property type="match status" value="1"/>
</dbReference>
<keyword evidence="6" id="KW-1185">Reference proteome</keyword>
<dbReference type="PIRSF" id="PIRSF000105">
    <property type="entry name" value="HCDH"/>
    <property type="match status" value="1"/>
</dbReference>
<evidence type="ECO:0000259" key="4">
    <source>
        <dbReference type="Pfam" id="PF02737"/>
    </source>
</evidence>
<keyword evidence="2" id="KW-0560">Oxidoreductase</keyword>
<dbReference type="InterPro" id="IPR006108">
    <property type="entry name" value="3HC_DH_C"/>
</dbReference>
<protein>
    <submittedName>
        <fullName evidence="5">3-hydroxyacyl-CoA dehydrogenase family protein</fullName>
    </submittedName>
</protein>
<evidence type="ECO:0000256" key="1">
    <source>
        <dbReference type="ARBA" id="ARBA00009463"/>
    </source>
</evidence>
<evidence type="ECO:0000313" key="6">
    <source>
        <dbReference type="Proteomes" id="UP000694308"/>
    </source>
</evidence>
<dbReference type="PANTHER" id="PTHR48075:SF5">
    <property type="entry name" value="3-HYDROXYBUTYRYL-COA DEHYDROGENASE"/>
    <property type="match status" value="1"/>
</dbReference>
<dbReference type="GO" id="GO:0016616">
    <property type="term" value="F:oxidoreductase activity, acting on the CH-OH group of donors, NAD or NADP as acceptor"/>
    <property type="evidence" value="ECO:0007669"/>
    <property type="project" value="InterPro"/>
</dbReference>
<dbReference type="RefSeq" id="WP_218320356.1">
    <property type="nucleotide sequence ID" value="NZ_JAEEGC010000042.1"/>
</dbReference>
<dbReference type="GO" id="GO:0070403">
    <property type="term" value="F:NAD+ binding"/>
    <property type="evidence" value="ECO:0007669"/>
    <property type="project" value="InterPro"/>
</dbReference>
<feature type="domain" description="3-hydroxyacyl-CoA dehydrogenase C-terminal" evidence="3">
    <location>
        <begin position="189"/>
        <end position="287"/>
    </location>
</feature>
<evidence type="ECO:0000256" key="2">
    <source>
        <dbReference type="ARBA" id="ARBA00023002"/>
    </source>
</evidence>
<organism evidence="5 6">
    <name type="scientific">Clostridium thailandense</name>
    <dbReference type="NCBI Taxonomy" id="2794346"/>
    <lineage>
        <taxon>Bacteria</taxon>
        <taxon>Bacillati</taxon>
        <taxon>Bacillota</taxon>
        <taxon>Clostridia</taxon>
        <taxon>Eubacteriales</taxon>
        <taxon>Clostridiaceae</taxon>
        <taxon>Clostridium</taxon>
    </lineage>
</organism>